<gene>
    <name evidence="1" type="ordered locus">LD85_2039</name>
</gene>
<dbReference type="Proteomes" id="UP000001404">
    <property type="component" value="Chromosome"/>
</dbReference>
<protein>
    <submittedName>
        <fullName evidence="1">Uncharacterized protein</fullName>
    </submittedName>
</protein>
<name>D2PDC3_SACI9</name>
<dbReference type="KEGG" id="sii:LD85_2039"/>
<dbReference type="Gene3D" id="6.10.140.1960">
    <property type="match status" value="1"/>
</dbReference>
<reference evidence="2" key="1">
    <citation type="journal article" date="2009" name="Proc. Natl. Acad. Sci. U.S.A.">
        <title>Biogeography of the Sulfolobus islandicus pan-genome.</title>
        <authorList>
            <person name="Reno M.L."/>
            <person name="Held N.L."/>
            <person name="Fields C.J."/>
            <person name="Burke P.V."/>
            <person name="Whitaker R.J."/>
        </authorList>
    </citation>
    <scope>NUCLEOTIDE SEQUENCE [LARGE SCALE GENOMIC DNA]</scope>
    <source>
        <strain evidence="2">L.D.8.5 / Lassen #2</strain>
    </source>
</reference>
<dbReference type="AlphaFoldDB" id="D2PDC3"/>
<organism evidence="1 2">
    <name type="scientific">Saccharolobus islandicus (strain L.D.8.5 / Lassen #2)</name>
    <name type="common">Sulfolobus islandicus</name>
    <dbReference type="NCBI Taxonomy" id="425944"/>
    <lineage>
        <taxon>Archaea</taxon>
        <taxon>Thermoproteota</taxon>
        <taxon>Thermoprotei</taxon>
        <taxon>Sulfolobales</taxon>
        <taxon>Sulfolobaceae</taxon>
        <taxon>Saccharolobus</taxon>
    </lineage>
</organism>
<evidence type="ECO:0000313" key="1">
    <source>
        <dbReference type="EMBL" id="ADB87693.1"/>
    </source>
</evidence>
<sequence>MLLDSLEEELKSIVSYKQKLSSLQNEEAKKTLDQIEKDAEKNAGILTRLIEKFSDLSQ</sequence>
<accession>D2PDC3</accession>
<proteinExistence type="predicted"/>
<dbReference type="InterPro" id="IPR018686">
    <property type="entry name" value="DUF2175"/>
</dbReference>
<dbReference type="Pfam" id="PF09943">
    <property type="entry name" value="DUF2175"/>
    <property type="match status" value="1"/>
</dbReference>
<dbReference type="EMBL" id="CP001731">
    <property type="protein sequence ID" value="ADB87693.1"/>
    <property type="molecule type" value="Genomic_DNA"/>
</dbReference>
<dbReference type="HOGENOM" id="CLU_2968615_0_0_2"/>
<evidence type="ECO:0000313" key="2">
    <source>
        <dbReference type="Proteomes" id="UP000001404"/>
    </source>
</evidence>